<dbReference type="Gene3D" id="3.40.50.2000">
    <property type="entry name" value="Glycogen Phosphorylase B"/>
    <property type="match status" value="2"/>
</dbReference>
<evidence type="ECO:0000259" key="1">
    <source>
        <dbReference type="Pfam" id="PF00534"/>
    </source>
</evidence>
<dbReference type="AlphaFoldDB" id="A0A1M4SYT5"/>
<proteinExistence type="predicted"/>
<gene>
    <name evidence="3" type="ORF">SAMN05443638_101244</name>
</gene>
<dbReference type="OrthoDB" id="9806653at2"/>
<name>A0A1M4SYT5_9CLOT</name>
<evidence type="ECO:0000313" key="4">
    <source>
        <dbReference type="Proteomes" id="UP000184035"/>
    </source>
</evidence>
<reference evidence="3 4" key="1">
    <citation type="submission" date="2016-11" db="EMBL/GenBank/DDBJ databases">
        <authorList>
            <person name="Jaros S."/>
            <person name="Januszkiewicz K."/>
            <person name="Wedrychowicz H."/>
        </authorList>
    </citation>
    <scope>NUCLEOTIDE SEQUENCE [LARGE SCALE GENOMIC DNA]</scope>
    <source>
        <strain evidence="3 4">DSM 2631</strain>
    </source>
</reference>
<dbReference type="InterPro" id="IPR028098">
    <property type="entry name" value="Glyco_trans_4-like_N"/>
</dbReference>
<feature type="domain" description="Glycosyltransferase subfamily 4-like N-terminal" evidence="2">
    <location>
        <begin position="15"/>
        <end position="181"/>
    </location>
</feature>
<dbReference type="EMBL" id="FQVM01000001">
    <property type="protein sequence ID" value="SHE37382.1"/>
    <property type="molecule type" value="Genomic_DNA"/>
</dbReference>
<dbReference type="CDD" id="cd03801">
    <property type="entry name" value="GT4_PimA-like"/>
    <property type="match status" value="1"/>
</dbReference>
<dbReference type="GO" id="GO:0016758">
    <property type="term" value="F:hexosyltransferase activity"/>
    <property type="evidence" value="ECO:0007669"/>
    <property type="project" value="TreeGrafter"/>
</dbReference>
<dbReference type="Pfam" id="PF13439">
    <property type="entry name" value="Glyco_transf_4"/>
    <property type="match status" value="1"/>
</dbReference>
<dbReference type="InterPro" id="IPR001296">
    <property type="entry name" value="Glyco_trans_1"/>
</dbReference>
<evidence type="ECO:0000313" key="3">
    <source>
        <dbReference type="EMBL" id="SHE37382.1"/>
    </source>
</evidence>
<organism evidence="3 4">
    <name type="scientific">Clostridium fallax</name>
    <dbReference type="NCBI Taxonomy" id="1533"/>
    <lineage>
        <taxon>Bacteria</taxon>
        <taxon>Bacillati</taxon>
        <taxon>Bacillota</taxon>
        <taxon>Clostridia</taxon>
        <taxon>Eubacteriales</taxon>
        <taxon>Clostridiaceae</taxon>
        <taxon>Clostridium</taxon>
    </lineage>
</organism>
<protein>
    <submittedName>
        <fullName evidence="3">Glycosyltransferase involved in cell wall bisynthesis</fullName>
    </submittedName>
</protein>
<dbReference type="RefSeq" id="WP_072892396.1">
    <property type="nucleotide sequence ID" value="NZ_FQVM01000001.1"/>
</dbReference>
<dbReference type="PANTHER" id="PTHR45947">
    <property type="entry name" value="SULFOQUINOVOSYL TRANSFERASE SQD2"/>
    <property type="match status" value="1"/>
</dbReference>
<sequence length="394" mass="45753">MINILYLHVGAELYGADVILLELVKNLDKTKYKPYVVLPCDGPLAVKMRENGIDVSIINYPILRRQYFNLKGIFQYMREFRSSIKKLEKFCKEKNINLIHSNTVAVLEGASLWKKLKIKHIWHVHEMLDKPKIIYKALGKIMSKRCDKVLVVSNAVKNHWEKTGYFKDEIFEVIHNGIDLNKFNPNNDINYLKKEFKIKDNEKVVGFIGRINAIKGQEVFFKAMEEVMRNTYNVKALIVGDAFEGQEWRVKDLKEKINNSEFKDRFIYSSFRTDNANIHCLLDVFVLSSISYDSFPTVVLEAMASKNPVVSFKSGGVTEMITHGKTGYFAEFGDKDDLANYIYKLVTNDDLRKNMGEAAYKVVTDNFTSQIFKERIHDFYYKLMSRSEKSESSR</sequence>
<keyword evidence="4" id="KW-1185">Reference proteome</keyword>
<dbReference type="STRING" id="1533.SAMN05443638_101244"/>
<dbReference type="Proteomes" id="UP000184035">
    <property type="component" value="Unassembled WGS sequence"/>
</dbReference>
<dbReference type="PANTHER" id="PTHR45947:SF3">
    <property type="entry name" value="SULFOQUINOVOSYL TRANSFERASE SQD2"/>
    <property type="match status" value="1"/>
</dbReference>
<feature type="domain" description="Glycosyl transferase family 1" evidence="1">
    <location>
        <begin position="192"/>
        <end position="361"/>
    </location>
</feature>
<dbReference type="InterPro" id="IPR050194">
    <property type="entry name" value="Glycosyltransferase_grp1"/>
</dbReference>
<keyword evidence="3" id="KW-0808">Transferase</keyword>
<evidence type="ECO:0000259" key="2">
    <source>
        <dbReference type="Pfam" id="PF13439"/>
    </source>
</evidence>
<dbReference type="SUPFAM" id="SSF53756">
    <property type="entry name" value="UDP-Glycosyltransferase/glycogen phosphorylase"/>
    <property type="match status" value="1"/>
</dbReference>
<dbReference type="Pfam" id="PF00534">
    <property type="entry name" value="Glycos_transf_1"/>
    <property type="match status" value="1"/>
</dbReference>
<accession>A0A1M4SYT5</accession>